<keyword evidence="3" id="KW-1185">Reference proteome</keyword>
<proteinExistence type="predicted"/>
<gene>
    <name evidence="2" type="ORF">BN7_3494</name>
</gene>
<reference evidence="2 3" key="1">
    <citation type="journal article" date="2012" name="Eukaryot. Cell">
        <title>Draft genome sequence of Wickerhamomyces ciferrii NRRL Y-1031 F-60-10.</title>
        <authorList>
            <person name="Schneider J."/>
            <person name="Andrea H."/>
            <person name="Blom J."/>
            <person name="Jaenicke S."/>
            <person name="Ruckert C."/>
            <person name="Schorsch C."/>
            <person name="Szczepanowski R."/>
            <person name="Farwick M."/>
            <person name="Goesmann A."/>
            <person name="Puhler A."/>
            <person name="Schaffer S."/>
            <person name="Tauch A."/>
            <person name="Kohler T."/>
            <person name="Brinkrolf K."/>
        </authorList>
    </citation>
    <scope>NUCLEOTIDE SEQUENCE [LARGE SCALE GENOMIC DNA]</scope>
    <source>
        <strain evidence="3">ATCC 14091 / BCRC 22168 / CBS 111 / JCM 3599 / NBRC 0793 / NRRL Y-1031 F-60-10</strain>
    </source>
</reference>
<protein>
    <submittedName>
        <fullName evidence="2">Uncharacterized protein</fullName>
    </submittedName>
</protein>
<sequence length="170" mass="20083">MDFRNDDLHIVTYLSRCLSEALQNSKNRTSKIEESLKKISKYTDSNTDQLFRQEPDKDHYISKKWEQVLQQNENVLETVKEWINENPELLTKNVLDLEDQLNDLKLQYRNSRIGVLNDVKISEHKIELVYGALQSILKEMESSESTKQQYINKRDELVKAIAKLDRQLNI</sequence>
<organism evidence="2 3">
    <name type="scientific">Wickerhamomyces ciferrii (strain ATCC 14091 / BCRC 22168 / CBS 111 / JCM 3599 / NBRC 0793 / NRRL Y-1031 F-60-10)</name>
    <name type="common">Yeast</name>
    <name type="synonym">Pichia ciferrii</name>
    <dbReference type="NCBI Taxonomy" id="1206466"/>
    <lineage>
        <taxon>Eukaryota</taxon>
        <taxon>Fungi</taxon>
        <taxon>Dikarya</taxon>
        <taxon>Ascomycota</taxon>
        <taxon>Saccharomycotina</taxon>
        <taxon>Saccharomycetes</taxon>
        <taxon>Phaffomycetales</taxon>
        <taxon>Wickerhamomycetaceae</taxon>
        <taxon>Wickerhamomyces</taxon>
    </lineage>
</organism>
<accession>K0KRL0</accession>
<keyword evidence="1" id="KW-0175">Coiled coil</keyword>
<dbReference type="HOGENOM" id="CLU_1571832_0_0_1"/>
<evidence type="ECO:0000313" key="3">
    <source>
        <dbReference type="Proteomes" id="UP000009328"/>
    </source>
</evidence>
<feature type="coiled-coil region" evidence="1">
    <location>
        <begin position="133"/>
        <end position="167"/>
    </location>
</feature>
<evidence type="ECO:0000256" key="1">
    <source>
        <dbReference type="SAM" id="Coils"/>
    </source>
</evidence>
<dbReference type="EMBL" id="CAIF01000097">
    <property type="protein sequence ID" value="CCH43939.1"/>
    <property type="molecule type" value="Genomic_DNA"/>
</dbReference>
<dbReference type="AlphaFoldDB" id="K0KRL0"/>
<comment type="caution">
    <text evidence="2">The sequence shown here is derived from an EMBL/GenBank/DDBJ whole genome shotgun (WGS) entry which is preliminary data.</text>
</comment>
<name>K0KRL0_WICCF</name>
<dbReference type="Proteomes" id="UP000009328">
    <property type="component" value="Unassembled WGS sequence"/>
</dbReference>
<dbReference type="InParanoid" id="K0KRL0"/>
<evidence type="ECO:0000313" key="2">
    <source>
        <dbReference type="EMBL" id="CCH43939.1"/>
    </source>
</evidence>